<dbReference type="PANTHER" id="PTHR22762:SF54">
    <property type="entry name" value="BCDNA.GH04962"/>
    <property type="match status" value="1"/>
</dbReference>
<evidence type="ECO:0000256" key="1">
    <source>
        <dbReference type="ARBA" id="ARBA00004240"/>
    </source>
</evidence>
<evidence type="ECO:0000256" key="9">
    <source>
        <dbReference type="ARBA" id="ARBA00023295"/>
    </source>
</evidence>
<evidence type="ECO:0000256" key="8">
    <source>
        <dbReference type="ARBA" id="ARBA00023180"/>
    </source>
</evidence>
<accession>A0A8R1UKQ7</accession>
<feature type="compositionally biased region" description="Acidic residues" evidence="11">
    <location>
        <begin position="811"/>
        <end position="838"/>
    </location>
</feature>
<sequence>MSWRATCLLLLVSSSSLAVKREDFKTCDQSAFCKRHRAISSSTGYQVDWSSIQKDANQFKAGLYNDETRLQLTVTGLTEGRLRVQIDEPKETAIRHRYIPTQALSGEPEQLAFEAINVDADHAEIVNGDKLAKAVIHRSPFVVDLFNGNGDLVTQINAGGKLKMDVFTTRDDGVQYPDGFWEEKFKSWTDSKPYGSSSVGVDITMVGFRSAYGLPEHADSFALKSTVGSTDPYRLFNLDVFEYEIGNPMALYVAVPYLMAHKKEATAGVLWLNAAETWIDTQSTENSKGLFRKMWNTVVPDESVPNFTSHFMSESGLVDVFFFSGPTPQKVQSQLAMTTGVTPLPPLFSLGYHQCRWNYKDQDDVATVNSKFDEHDIPMDVIWLDIEHTDGKKYFTWHPIHFKNPKQMLDGVAASGRKMVTIIDPHIKKDTGYRVYKDAKDMELYVKRADNVTDFEERLLLDLVVGISHATDLISNVSDSFAVCMDGRNEMVECSSEKSTFGLEMGVARLGHCWPGASEYLDFFNPKTREYWIAQFAFDRYEGSTEHLFTWNDMNEPSVFSGPEVSMDRDSIHYGGMEHREVHNIYGMQYHTATFEGLLARTGGVDRPFLLSRSGFIGTQRSAAIWTGDNAAQWSHLEIAAPMTLSLSIAGIPFVGADVGGFFGNPSEEMLVRWYHVGAWQPFFRAHAHIDTRRREPWLFSEKAMESIRRTIRERYALLPYWYAIFREHAEHGQPPMRPLFYEFPKEDKYFDTQDVTLPENDGDKSVSAALATHFGNALVSPAPSPLTDEERRMFSRLKILLTEKEQGLIESEEEDEEALVQESGDSDSDYDAEEDEKPEQSSRKPWTKELCDKMLEFYRSKDLEDGRRGASQSFKRMQNRFRAHMKTEYDLTLLRKYEKTGVIPSERYSAMRQLASDVRAKLGEKMKKGVPIHDTDIRKIALDLNKLNAASGNFKASASWVSKWKVHHRIVSRKVTKFVTRKATKDREKVLKQIDELRIKFLAVVRKNPGIVIINADQTGQVKEMHSTRTLAEEGSKDVVVEIESKSATTHSVTVLPTIYLDGRQHPIVYVHLGEPTGSLPAKKAVYGNKNLVIGASKSHIMNREAAARYFKEVLFVQPMPKHMLLLLDSWSLFLNHSFIQGLVPKGHKVTILNIPKGGTSLAQPLDLCYNQQWKCVMRRLNDAILVHDIDFVLHTRDNLLRCISQVYWAFGAPMFKEYRKYGWYRGGFLTTHPAPFVTPPKYMFGEGSEADCPCSEPGLIRCPYYACKMPSRWFDYHTGAPRAAGEHTIDVPLYDAHTPVWQRGGTIVPTWQRIRRSAWLMRADPITLLVALDANGGAKGVVYMDDGKTHAYREGQQYVEAAMEYRTTSSASATLTSKPVGKFAAKNWIEKIEIRGVHSAPTAVTLKVDGESEQSLGGWKYDKKMQTLTLRKPAVLITRGYTIDVAF</sequence>
<dbReference type="Gene3D" id="3.20.20.80">
    <property type="entry name" value="Glycosidases"/>
    <property type="match status" value="2"/>
</dbReference>
<evidence type="ECO:0000256" key="12">
    <source>
        <dbReference type="SAM" id="SignalP"/>
    </source>
</evidence>
<dbReference type="GO" id="GO:0090599">
    <property type="term" value="F:alpha-glucosidase activity"/>
    <property type="evidence" value="ECO:0000318"/>
    <property type="project" value="GO_Central"/>
</dbReference>
<evidence type="ECO:0000256" key="4">
    <source>
        <dbReference type="ARBA" id="ARBA00022729"/>
    </source>
</evidence>
<feature type="region of interest" description="Disordered" evidence="11">
    <location>
        <begin position="807"/>
        <end position="847"/>
    </location>
</feature>
<reference evidence="13" key="2">
    <citation type="submission" date="2022-06" db="UniProtKB">
        <authorList>
            <consortium name="EnsemblMetazoa"/>
        </authorList>
    </citation>
    <scope>IDENTIFICATION</scope>
    <source>
        <strain evidence="13">PS312</strain>
    </source>
</reference>
<evidence type="ECO:0000256" key="3">
    <source>
        <dbReference type="ARBA" id="ARBA00007806"/>
    </source>
</evidence>
<dbReference type="SUPFAM" id="SSF51445">
    <property type="entry name" value="(Trans)glycosidases"/>
    <property type="match status" value="1"/>
</dbReference>
<feature type="chain" id="PRO_5043859374" description="Glucosidase II subunit alpha" evidence="12">
    <location>
        <begin position="19"/>
        <end position="1449"/>
    </location>
</feature>
<dbReference type="Proteomes" id="UP000005239">
    <property type="component" value="Unassembled WGS sequence"/>
</dbReference>
<dbReference type="Pfam" id="PF13802">
    <property type="entry name" value="Gal_mutarotas_2"/>
    <property type="match status" value="1"/>
</dbReference>
<dbReference type="CDD" id="cd14752">
    <property type="entry name" value="GH31_N"/>
    <property type="match status" value="1"/>
</dbReference>
<dbReference type="Gene3D" id="2.60.40.1180">
    <property type="entry name" value="Golgi alpha-mannosidase II"/>
    <property type="match status" value="1"/>
</dbReference>
<evidence type="ECO:0000256" key="6">
    <source>
        <dbReference type="ARBA" id="ARBA00022824"/>
    </source>
</evidence>
<dbReference type="SMART" id="SM00674">
    <property type="entry name" value="CENPB"/>
    <property type="match status" value="1"/>
</dbReference>
<dbReference type="SUPFAM" id="SSF74650">
    <property type="entry name" value="Galactose mutarotase-like"/>
    <property type="match status" value="1"/>
</dbReference>
<dbReference type="EnsemblMetazoa" id="PPA30358.1">
    <property type="protein sequence ID" value="PPA30358.1"/>
    <property type="gene ID" value="WBGene00203226"/>
</dbReference>
<evidence type="ECO:0000256" key="5">
    <source>
        <dbReference type="ARBA" id="ARBA00022801"/>
    </source>
</evidence>
<dbReference type="Gene3D" id="2.60.40.1760">
    <property type="entry name" value="glycosyl hydrolase (family 31)"/>
    <property type="match status" value="1"/>
</dbReference>
<dbReference type="CDD" id="cd06603">
    <property type="entry name" value="GH31_GANC_GANAB_alpha"/>
    <property type="match status" value="1"/>
</dbReference>
<dbReference type="GO" id="GO:0030246">
    <property type="term" value="F:carbohydrate binding"/>
    <property type="evidence" value="ECO:0007669"/>
    <property type="project" value="InterPro"/>
</dbReference>
<protein>
    <recommendedName>
        <fullName evidence="10">Glucosidase II subunit alpha</fullName>
    </recommendedName>
</protein>
<feature type="signal peptide" evidence="12">
    <location>
        <begin position="1"/>
        <end position="18"/>
    </location>
</feature>
<dbReference type="InterPro" id="IPR011013">
    <property type="entry name" value="Gal_mutarotase_sf_dom"/>
</dbReference>
<dbReference type="GO" id="GO:0006491">
    <property type="term" value="P:N-glycan processing"/>
    <property type="evidence" value="ECO:0000318"/>
    <property type="project" value="GO_Central"/>
</dbReference>
<gene>
    <name evidence="13" type="primary">WBGene00203226</name>
</gene>
<name>A0A2A6CS65_PRIPA</name>
<dbReference type="InterPro" id="IPR025887">
    <property type="entry name" value="Glyco_hydro_31_N_dom"/>
</dbReference>
<comment type="similarity">
    <text evidence="3">Belongs to the glycosyl hydrolase 31 family.</text>
</comment>
<keyword evidence="4 12" id="KW-0732">Signal</keyword>
<keyword evidence="6" id="KW-0256">Endoplasmic reticulum</keyword>
<keyword evidence="7" id="KW-0238">DNA-binding</keyword>
<dbReference type="InterPro" id="IPR017853">
    <property type="entry name" value="GH"/>
</dbReference>
<dbReference type="PANTHER" id="PTHR22762">
    <property type="entry name" value="ALPHA-GLUCOSIDASE"/>
    <property type="match status" value="1"/>
</dbReference>
<evidence type="ECO:0000256" key="7">
    <source>
        <dbReference type="ARBA" id="ARBA00023125"/>
    </source>
</evidence>
<evidence type="ECO:0000313" key="13">
    <source>
        <dbReference type="EnsemblMetazoa" id="PPA30358.1"/>
    </source>
</evidence>
<dbReference type="InterPro" id="IPR000322">
    <property type="entry name" value="Glyco_hydro_31_TIM"/>
</dbReference>
<proteinExistence type="inferred from homology"/>
<comment type="pathway">
    <text evidence="2">Glycan metabolism; N-glycan metabolism.</text>
</comment>
<dbReference type="Pfam" id="PF01055">
    <property type="entry name" value="Glyco_hydro_31_2nd"/>
    <property type="match status" value="1"/>
</dbReference>
<keyword evidence="14" id="KW-1185">Reference proteome</keyword>
<keyword evidence="8" id="KW-0325">Glycoprotein</keyword>
<dbReference type="GO" id="GO:0003677">
    <property type="term" value="F:DNA binding"/>
    <property type="evidence" value="ECO:0007669"/>
    <property type="project" value="UniProtKB-KW"/>
</dbReference>
<dbReference type="Pfam" id="PF03221">
    <property type="entry name" value="HTH_Tnp_Tc5"/>
    <property type="match status" value="1"/>
</dbReference>
<dbReference type="OrthoDB" id="3237269at2759"/>
<keyword evidence="9" id="KW-0326">Glycosidase</keyword>
<evidence type="ECO:0000313" key="14">
    <source>
        <dbReference type="Proteomes" id="UP000005239"/>
    </source>
</evidence>
<evidence type="ECO:0000256" key="2">
    <source>
        <dbReference type="ARBA" id="ARBA00004833"/>
    </source>
</evidence>
<comment type="subcellular location">
    <subcellularLocation>
        <location evidence="1">Endoplasmic reticulum</location>
    </subcellularLocation>
</comment>
<dbReference type="GO" id="GO:0005783">
    <property type="term" value="C:endoplasmic reticulum"/>
    <property type="evidence" value="ECO:0007669"/>
    <property type="project" value="UniProtKB-SubCell"/>
</dbReference>
<dbReference type="GO" id="GO:0005975">
    <property type="term" value="P:carbohydrate metabolic process"/>
    <property type="evidence" value="ECO:0007669"/>
    <property type="project" value="InterPro"/>
</dbReference>
<dbReference type="InterPro" id="IPR006600">
    <property type="entry name" value="HTH_CenpB_DNA-bd_dom"/>
</dbReference>
<reference evidence="14" key="1">
    <citation type="journal article" date="2008" name="Nat. Genet.">
        <title>The Pristionchus pacificus genome provides a unique perspective on nematode lifestyle and parasitism.</title>
        <authorList>
            <person name="Dieterich C."/>
            <person name="Clifton S.W."/>
            <person name="Schuster L.N."/>
            <person name="Chinwalla A."/>
            <person name="Delehaunty K."/>
            <person name="Dinkelacker I."/>
            <person name="Fulton L."/>
            <person name="Fulton R."/>
            <person name="Godfrey J."/>
            <person name="Minx P."/>
            <person name="Mitreva M."/>
            <person name="Roeseler W."/>
            <person name="Tian H."/>
            <person name="Witte H."/>
            <person name="Yang S.P."/>
            <person name="Wilson R.K."/>
            <person name="Sommer R.J."/>
        </authorList>
    </citation>
    <scope>NUCLEOTIDE SEQUENCE [LARGE SCALE GENOMIC DNA]</scope>
    <source>
        <strain evidence="14">PS312</strain>
    </source>
</reference>
<evidence type="ECO:0000256" key="11">
    <source>
        <dbReference type="SAM" id="MobiDB-lite"/>
    </source>
</evidence>
<dbReference type="InterPro" id="IPR013780">
    <property type="entry name" value="Glyco_hydro_b"/>
</dbReference>
<accession>A0A2A6CS65</accession>
<evidence type="ECO:0000256" key="10">
    <source>
        <dbReference type="ARBA" id="ARBA00042895"/>
    </source>
</evidence>
<keyword evidence="5" id="KW-0378">Hydrolase</keyword>
<organism evidence="13 14">
    <name type="scientific">Pristionchus pacificus</name>
    <name type="common">Parasitic nematode worm</name>
    <dbReference type="NCBI Taxonomy" id="54126"/>
    <lineage>
        <taxon>Eukaryota</taxon>
        <taxon>Metazoa</taxon>
        <taxon>Ecdysozoa</taxon>
        <taxon>Nematoda</taxon>
        <taxon>Chromadorea</taxon>
        <taxon>Rhabditida</taxon>
        <taxon>Rhabditina</taxon>
        <taxon>Diplogasteromorpha</taxon>
        <taxon>Diplogasteroidea</taxon>
        <taxon>Neodiplogasteridae</taxon>
        <taxon>Pristionchus</taxon>
    </lineage>
</organism>